<sequence length="67" mass="7154">LGSLFWLLSKKLTPRLLCLGYAQGPPPDLDDTLACRAKGQSYCIFGPCPTTFSVSGNCHGGMNCCTK</sequence>
<dbReference type="Proteomes" id="UP000472272">
    <property type="component" value="Chromosome 3"/>
</dbReference>
<feature type="signal peptide" evidence="1">
    <location>
        <begin position="1"/>
        <end position="18"/>
    </location>
</feature>
<proteinExistence type="predicted"/>
<evidence type="ECO:0000256" key="1">
    <source>
        <dbReference type="SAM" id="SignalP"/>
    </source>
</evidence>
<dbReference type="GO" id="GO:0006952">
    <property type="term" value="P:defense response"/>
    <property type="evidence" value="ECO:0007669"/>
    <property type="project" value="InterPro"/>
</dbReference>
<reference evidence="3 4" key="1">
    <citation type="journal article" date="2019" name="Proc. Natl. Acad. Sci. U.S.A.">
        <title>Regulatory changes in pterin and carotenoid genes underlie balanced color polymorphisms in the wall lizard.</title>
        <authorList>
            <person name="Andrade P."/>
            <person name="Pinho C."/>
            <person name="Perez I de Lanuza G."/>
            <person name="Afonso S."/>
            <person name="Brejcha J."/>
            <person name="Rubin C.J."/>
            <person name="Wallerman O."/>
            <person name="Pereira P."/>
            <person name="Sabatino S.J."/>
            <person name="Bellati A."/>
            <person name="Pellitteri-Rosa D."/>
            <person name="Bosakova Z."/>
            <person name="Bunikis I."/>
            <person name="Carretero M.A."/>
            <person name="Feiner N."/>
            <person name="Marsik P."/>
            <person name="Pauperio F."/>
            <person name="Salvi D."/>
            <person name="Soler L."/>
            <person name="While G.M."/>
            <person name="Uller T."/>
            <person name="Font E."/>
            <person name="Andersson L."/>
            <person name="Carneiro M."/>
        </authorList>
    </citation>
    <scope>NUCLEOTIDE SEQUENCE</scope>
</reference>
<dbReference type="GO" id="GO:0005576">
    <property type="term" value="C:extracellular region"/>
    <property type="evidence" value="ECO:0007669"/>
    <property type="project" value="InterPro"/>
</dbReference>
<accession>A0A670HMM8</accession>
<dbReference type="Pfam" id="PF00711">
    <property type="entry name" value="Defensin_beta"/>
    <property type="match status" value="1"/>
</dbReference>
<name>A0A670HMM8_PODMU</name>
<reference evidence="3" key="2">
    <citation type="submission" date="2025-08" db="UniProtKB">
        <authorList>
            <consortium name="Ensembl"/>
        </authorList>
    </citation>
    <scope>IDENTIFICATION</scope>
</reference>
<feature type="domain" description="Beta-defensin-like" evidence="2">
    <location>
        <begin position="31"/>
        <end position="65"/>
    </location>
</feature>
<dbReference type="OMA" id="GACHGEN"/>
<evidence type="ECO:0000313" key="3">
    <source>
        <dbReference type="Ensembl" id="ENSPMRP00000000580.1"/>
    </source>
</evidence>
<keyword evidence="1" id="KW-0732">Signal</keyword>
<reference evidence="3" key="3">
    <citation type="submission" date="2025-09" db="UniProtKB">
        <authorList>
            <consortium name="Ensembl"/>
        </authorList>
    </citation>
    <scope>IDENTIFICATION</scope>
</reference>
<dbReference type="AlphaFoldDB" id="A0A670HMM8"/>
<keyword evidence="4" id="KW-1185">Reference proteome</keyword>
<evidence type="ECO:0000313" key="4">
    <source>
        <dbReference type="Proteomes" id="UP000472272"/>
    </source>
</evidence>
<organism evidence="3 4">
    <name type="scientific">Podarcis muralis</name>
    <name type="common">Wall lizard</name>
    <name type="synonym">Lacerta muralis</name>
    <dbReference type="NCBI Taxonomy" id="64176"/>
    <lineage>
        <taxon>Eukaryota</taxon>
        <taxon>Metazoa</taxon>
        <taxon>Chordata</taxon>
        <taxon>Craniata</taxon>
        <taxon>Vertebrata</taxon>
        <taxon>Euteleostomi</taxon>
        <taxon>Lepidosauria</taxon>
        <taxon>Squamata</taxon>
        <taxon>Bifurcata</taxon>
        <taxon>Unidentata</taxon>
        <taxon>Episquamata</taxon>
        <taxon>Laterata</taxon>
        <taxon>Lacertibaenia</taxon>
        <taxon>Lacertidae</taxon>
        <taxon>Podarcis</taxon>
    </lineage>
</organism>
<evidence type="ECO:0000259" key="2">
    <source>
        <dbReference type="Pfam" id="PF00711"/>
    </source>
</evidence>
<dbReference type="InterPro" id="IPR001855">
    <property type="entry name" value="Defensin_beta-like"/>
</dbReference>
<dbReference type="Ensembl" id="ENSPMRT00000000608.1">
    <property type="protein sequence ID" value="ENSPMRP00000000580.1"/>
    <property type="gene ID" value="ENSPMRG00000000439.1"/>
</dbReference>
<protein>
    <recommendedName>
        <fullName evidence="2">Beta-defensin-like domain-containing protein</fullName>
    </recommendedName>
</protein>
<feature type="chain" id="PRO_5025356317" description="Beta-defensin-like domain-containing protein" evidence="1">
    <location>
        <begin position="19"/>
        <end position="67"/>
    </location>
</feature>